<keyword evidence="7" id="KW-1185">Reference proteome</keyword>
<evidence type="ECO:0000313" key="6">
    <source>
        <dbReference type="EMBL" id="QNU18725.1"/>
    </source>
</evidence>
<dbReference type="SUPFAM" id="SSF55331">
    <property type="entry name" value="Tautomerase/MIF"/>
    <property type="match status" value="1"/>
</dbReference>
<dbReference type="PANTHER" id="PTHR35530">
    <property type="entry name" value="TAUTOMERASE-RELATED"/>
    <property type="match status" value="1"/>
</dbReference>
<dbReference type="InterPro" id="IPR004370">
    <property type="entry name" value="4-OT-like_dom"/>
</dbReference>
<comment type="similarity">
    <text evidence="1 4">Belongs to the 4-oxalocrotonate tautomerase family.</text>
</comment>
<dbReference type="NCBIfam" id="NF002524">
    <property type="entry name" value="PRK01964.1"/>
    <property type="match status" value="1"/>
</dbReference>
<organism evidence="6 7">
    <name type="scientific">Geobacillus zalihae</name>
    <dbReference type="NCBI Taxonomy" id="213419"/>
    <lineage>
        <taxon>Bacteria</taxon>
        <taxon>Bacillati</taxon>
        <taxon>Bacillota</taxon>
        <taxon>Bacilli</taxon>
        <taxon>Bacillales</taxon>
        <taxon>Anoxybacillaceae</taxon>
        <taxon>Geobacillus</taxon>
    </lineage>
</organism>
<evidence type="ECO:0000256" key="3">
    <source>
        <dbReference type="PIRSR" id="PIRSR618191-1"/>
    </source>
</evidence>
<evidence type="ECO:0000256" key="4">
    <source>
        <dbReference type="RuleBase" id="RU362032"/>
    </source>
</evidence>
<dbReference type="KEGG" id="gza:IC807_03375"/>
<dbReference type="InterPro" id="IPR014347">
    <property type="entry name" value="Tautomerase/MIF_sf"/>
</dbReference>
<dbReference type="EMBL" id="CP061470">
    <property type="protein sequence ID" value="QNU18725.1"/>
    <property type="molecule type" value="Genomic_DNA"/>
</dbReference>
<dbReference type="NCBIfam" id="NF002571">
    <property type="entry name" value="PRK02220.1"/>
    <property type="match status" value="1"/>
</dbReference>
<proteinExistence type="inferred from homology"/>
<dbReference type="NCBIfam" id="TIGR00013">
    <property type="entry name" value="taut"/>
    <property type="match status" value="1"/>
</dbReference>
<evidence type="ECO:0000313" key="7">
    <source>
        <dbReference type="Proteomes" id="UP000516388"/>
    </source>
</evidence>
<evidence type="ECO:0000256" key="1">
    <source>
        <dbReference type="ARBA" id="ARBA00006723"/>
    </source>
</evidence>
<gene>
    <name evidence="6" type="ORF">IC807_03375</name>
</gene>
<dbReference type="PANTHER" id="PTHR35530:SF1">
    <property type="entry name" value="2-HYDROXYMUCONATE TAUTOMERASE"/>
    <property type="match status" value="1"/>
</dbReference>
<accession>A0A7H1RWT6</accession>
<keyword evidence="2 4" id="KW-0413">Isomerase</keyword>
<feature type="domain" description="4-oxalocrotonate tautomerase-like" evidence="5">
    <location>
        <begin position="2"/>
        <end position="59"/>
    </location>
</feature>
<dbReference type="GO" id="GO:0016853">
    <property type="term" value="F:isomerase activity"/>
    <property type="evidence" value="ECO:0007669"/>
    <property type="project" value="UniProtKB-UniRule"/>
</dbReference>
<dbReference type="EC" id="5.3.2.-" evidence="4"/>
<reference evidence="6 7" key="1">
    <citation type="submission" date="2020-09" db="EMBL/GenBank/DDBJ databases">
        <title>Complete Geobacillus genomes through the use of hybrid genome assembly.</title>
        <authorList>
            <person name="Vera D.L."/>
            <person name="Venkateswaran K."/>
            <person name="Singh N.K."/>
            <person name="Landry K."/>
        </authorList>
    </citation>
    <scope>NUCLEOTIDE SEQUENCE [LARGE SCALE GENOMIC DNA]</scope>
    <source>
        <strain evidence="6 7">SURF-189</strain>
    </source>
</reference>
<dbReference type="Gene3D" id="3.30.429.10">
    <property type="entry name" value="Macrophage Migration Inhibitory Factor"/>
    <property type="match status" value="1"/>
</dbReference>
<evidence type="ECO:0000256" key="2">
    <source>
        <dbReference type="ARBA" id="ARBA00023235"/>
    </source>
</evidence>
<name>A0A7H1RWT6_9BACL</name>
<sequence>MPIVHIHLLEGRPEEKIKEVIREVTGTISTVLGSPKENVRVIVSEVPKSHWGVAGIPMSDKQRK</sequence>
<protein>
    <recommendedName>
        <fullName evidence="4">Tautomerase</fullName>
        <ecNumber evidence="4">5.3.2.-</ecNumber>
    </recommendedName>
</protein>
<dbReference type="InterPro" id="IPR018191">
    <property type="entry name" value="4-OT"/>
</dbReference>
<feature type="active site" description="Proton acceptor; via imino nitrogen" evidence="3">
    <location>
        <position position="2"/>
    </location>
</feature>
<dbReference type="Proteomes" id="UP000516388">
    <property type="component" value="Chromosome"/>
</dbReference>
<evidence type="ECO:0000259" key="5">
    <source>
        <dbReference type="Pfam" id="PF01361"/>
    </source>
</evidence>
<dbReference type="Pfam" id="PF01361">
    <property type="entry name" value="Tautomerase"/>
    <property type="match status" value="1"/>
</dbReference>
<dbReference type="AlphaFoldDB" id="A0A7H1RWT6"/>